<dbReference type="InterPro" id="IPR034704">
    <property type="entry name" value="Ribosomal_bL28/bL31-like_sf"/>
</dbReference>
<dbReference type="eggNOG" id="COG0254">
    <property type="taxonomic scope" value="Bacteria"/>
</dbReference>
<dbReference type="Pfam" id="PF01197">
    <property type="entry name" value="Ribosomal_L31"/>
    <property type="match status" value="1"/>
</dbReference>
<organism evidence="4 5">
    <name type="scientific">Bifidobacterium scardovii</name>
    <dbReference type="NCBI Taxonomy" id="158787"/>
    <lineage>
        <taxon>Bacteria</taxon>
        <taxon>Bacillati</taxon>
        <taxon>Actinomycetota</taxon>
        <taxon>Actinomycetes</taxon>
        <taxon>Bifidobacteriales</taxon>
        <taxon>Bifidobacteriaceae</taxon>
        <taxon>Bifidobacterium</taxon>
    </lineage>
</organism>
<protein>
    <recommendedName>
        <fullName evidence="3">Large ribosomal subunit protein bL31B</fullName>
    </recommendedName>
</protein>
<comment type="similarity">
    <text evidence="3">Belongs to the bacterial ribosomal protein bL31 family. Type B subfamily.</text>
</comment>
<evidence type="ECO:0000313" key="4">
    <source>
        <dbReference type="EMBL" id="KFI91396.1"/>
    </source>
</evidence>
<dbReference type="InterPro" id="IPR027493">
    <property type="entry name" value="Ribosomal_bL31_B"/>
</dbReference>
<keyword evidence="2 3" id="KW-0687">Ribonucleoprotein</keyword>
<dbReference type="InterPro" id="IPR002150">
    <property type="entry name" value="Ribosomal_bL31"/>
</dbReference>
<dbReference type="PANTHER" id="PTHR33280:SF1">
    <property type="entry name" value="LARGE RIBOSOMAL SUBUNIT PROTEIN BL31C"/>
    <property type="match status" value="1"/>
</dbReference>
<dbReference type="GO" id="GO:0003735">
    <property type="term" value="F:structural constituent of ribosome"/>
    <property type="evidence" value="ECO:0007669"/>
    <property type="project" value="InterPro"/>
</dbReference>
<dbReference type="Proteomes" id="UP000029033">
    <property type="component" value="Unassembled WGS sequence"/>
</dbReference>
<name>A0A087D796_9BIFI</name>
<comment type="subunit">
    <text evidence="3">Part of the 50S ribosomal subunit.</text>
</comment>
<gene>
    <name evidence="3" type="primary">rpmE2</name>
    <name evidence="4" type="ORF">BSCA_2088</name>
</gene>
<proteinExistence type="inferred from homology"/>
<dbReference type="NCBIfam" id="NF002462">
    <property type="entry name" value="PRK01678.1"/>
    <property type="match status" value="1"/>
</dbReference>
<sequence>MKPDIHPSYGYVVFRDRSAGKAFLTRSTLAAKASSLPTIEWEDGNTYPLVDVEVSACSHPFYTGKSRVVDSAGQVQKFNARYGRK</sequence>
<keyword evidence="1 3" id="KW-0689">Ribosomal protein</keyword>
<dbReference type="Gene3D" id="4.10.830.30">
    <property type="entry name" value="Ribosomal protein L31"/>
    <property type="match status" value="1"/>
</dbReference>
<dbReference type="GeneID" id="85165305"/>
<dbReference type="HAMAP" id="MF_00502">
    <property type="entry name" value="Ribosomal_bL31_2"/>
    <property type="match status" value="1"/>
</dbReference>
<dbReference type="InterPro" id="IPR042105">
    <property type="entry name" value="Ribosomal_bL31_sf"/>
</dbReference>
<reference evidence="4 5" key="1">
    <citation type="submission" date="2014-03" db="EMBL/GenBank/DDBJ databases">
        <title>Genomics of Bifidobacteria.</title>
        <authorList>
            <person name="Ventura M."/>
            <person name="Milani C."/>
            <person name="Lugli G.A."/>
        </authorList>
    </citation>
    <scope>NUCLEOTIDE SEQUENCE [LARGE SCALE GENOMIC DNA]</scope>
    <source>
        <strain evidence="4 5">LMG 21589</strain>
    </source>
</reference>
<evidence type="ECO:0000313" key="5">
    <source>
        <dbReference type="Proteomes" id="UP000029033"/>
    </source>
</evidence>
<evidence type="ECO:0000256" key="2">
    <source>
        <dbReference type="ARBA" id="ARBA00023274"/>
    </source>
</evidence>
<dbReference type="EMBL" id="JGZO01000023">
    <property type="protein sequence ID" value="KFI91396.1"/>
    <property type="molecule type" value="Genomic_DNA"/>
</dbReference>
<dbReference type="AlphaFoldDB" id="A0A087D796"/>
<comment type="caution">
    <text evidence="4">The sequence shown here is derived from an EMBL/GenBank/DDBJ whole genome shotgun (WGS) entry which is preliminary data.</text>
</comment>
<dbReference type="PROSITE" id="PS01143">
    <property type="entry name" value="RIBOSOMAL_L31"/>
    <property type="match status" value="1"/>
</dbReference>
<evidence type="ECO:0000256" key="3">
    <source>
        <dbReference type="HAMAP-Rule" id="MF_00502"/>
    </source>
</evidence>
<dbReference type="OrthoDB" id="9803251at2"/>
<dbReference type="GO" id="GO:1990904">
    <property type="term" value="C:ribonucleoprotein complex"/>
    <property type="evidence" value="ECO:0007669"/>
    <property type="project" value="UniProtKB-KW"/>
</dbReference>
<accession>A0A087D796</accession>
<dbReference type="STRING" id="158787.BSCA_2088"/>
<dbReference type="PANTHER" id="PTHR33280">
    <property type="entry name" value="50S RIBOSOMAL PROTEIN L31, CHLOROPLASTIC"/>
    <property type="match status" value="1"/>
</dbReference>
<dbReference type="RefSeq" id="WP_033518235.1">
    <property type="nucleotide sequence ID" value="NZ_CAUPKV010000006.1"/>
</dbReference>
<dbReference type="GO" id="GO:0006412">
    <property type="term" value="P:translation"/>
    <property type="evidence" value="ECO:0007669"/>
    <property type="project" value="UniProtKB-UniRule"/>
</dbReference>
<dbReference type="NCBIfam" id="TIGR00105">
    <property type="entry name" value="L31"/>
    <property type="match status" value="1"/>
</dbReference>
<dbReference type="SUPFAM" id="SSF143800">
    <property type="entry name" value="L28p-like"/>
    <property type="match status" value="1"/>
</dbReference>
<dbReference type="GO" id="GO:0005840">
    <property type="term" value="C:ribosome"/>
    <property type="evidence" value="ECO:0007669"/>
    <property type="project" value="UniProtKB-KW"/>
</dbReference>
<keyword evidence="5" id="KW-1185">Reference proteome</keyword>
<evidence type="ECO:0000256" key="1">
    <source>
        <dbReference type="ARBA" id="ARBA00022980"/>
    </source>
</evidence>